<evidence type="ECO:0000313" key="2">
    <source>
        <dbReference type="Proteomes" id="UP000033616"/>
    </source>
</evidence>
<reference evidence="1 2" key="1">
    <citation type="submission" date="2015-02" db="EMBL/GenBank/DDBJ databases">
        <title>Genome Sequencing of Rickettsiales.</title>
        <authorList>
            <person name="Daugherty S.C."/>
            <person name="Su Q."/>
            <person name="Abolude K."/>
            <person name="Beier-Sexton M."/>
            <person name="Carlyon J.A."/>
            <person name="Carter R."/>
            <person name="Day N.P."/>
            <person name="Dumler S.J."/>
            <person name="Dyachenko V."/>
            <person name="Godinez A."/>
            <person name="Kurtti T.J."/>
            <person name="Lichay M."/>
            <person name="Mullins K.E."/>
            <person name="Ott S."/>
            <person name="Pappas-Brown V."/>
            <person name="Paris D.H."/>
            <person name="Patel P."/>
            <person name="Richards A.L."/>
            <person name="Sadzewicz L."/>
            <person name="Sears K."/>
            <person name="Seidman D."/>
            <person name="Sengamalay N."/>
            <person name="Stenos J."/>
            <person name="Tallon L.J."/>
            <person name="Vincent G."/>
            <person name="Fraser C.M."/>
            <person name="Munderloh U."/>
            <person name="Dunning-Hotopp J.C."/>
        </authorList>
    </citation>
    <scope>NUCLEOTIDE SEQUENCE [LARGE SCALE GENOMIC DNA]</scope>
    <source>
        <strain evidence="1 2">Fuller</strain>
    </source>
</reference>
<name>A0A0F3MGH4_9RICK</name>
<protein>
    <submittedName>
        <fullName evidence="1">Uncharacterized protein</fullName>
    </submittedName>
</protein>
<dbReference type="OrthoDB" id="7162144at2"/>
<dbReference type="AlphaFoldDB" id="A0A0F3MGH4"/>
<evidence type="ECO:0000313" key="1">
    <source>
        <dbReference type="EMBL" id="KJV54860.1"/>
    </source>
</evidence>
<sequence length="58" mass="6684">MKSWKLQHANLIKIFNNTLASGEIQEIVNSNGEVPGKRYFKHRREEGSTAYSINSYNN</sequence>
<dbReference type="RefSeq" id="WP_156961308.1">
    <property type="nucleotide sequence ID" value="NZ_LANP01000034.1"/>
</dbReference>
<gene>
    <name evidence="1" type="ORF">OCHUTO_1045</name>
</gene>
<organism evidence="1 2">
    <name type="scientific">Orientia chuto str. Dubai</name>
    <dbReference type="NCBI Taxonomy" id="1359168"/>
    <lineage>
        <taxon>Bacteria</taxon>
        <taxon>Pseudomonadati</taxon>
        <taxon>Pseudomonadota</taxon>
        <taxon>Alphaproteobacteria</taxon>
        <taxon>Rickettsiales</taxon>
        <taxon>Rickettsiaceae</taxon>
        <taxon>Rickettsieae</taxon>
        <taxon>Orientia</taxon>
    </lineage>
</organism>
<accession>A0A0F3MGH4</accession>
<proteinExistence type="predicted"/>
<dbReference type="STRING" id="1359168.OCHUTO_1045"/>
<dbReference type="EMBL" id="LANP01000034">
    <property type="protein sequence ID" value="KJV54860.1"/>
    <property type="molecule type" value="Genomic_DNA"/>
</dbReference>
<dbReference type="Proteomes" id="UP000033616">
    <property type="component" value="Unassembled WGS sequence"/>
</dbReference>
<comment type="caution">
    <text evidence="1">The sequence shown here is derived from an EMBL/GenBank/DDBJ whole genome shotgun (WGS) entry which is preliminary data.</text>
</comment>
<keyword evidence="2" id="KW-1185">Reference proteome</keyword>